<protein>
    <submittedName>
        <fullName evidence="2">Uncharacterized protein</fullName>
    </submittedName>
</protein>
<accession>A0A2B7XBD6</accession>
<feature type="compositionally biased region" description="Polar residues" evidence="1">
    <location>
        <begin position="61"/>
        <end position="87"/>
    </location>
</feature>
<evidence type="ECO:0000313" key="3">
    <source>
        <dbReference type="Proteomes" id="UP000224080"/>
    </source>
</evidence>
<sequence length="147" mass="16060">MSMTWDSPTDAKLLRGILKYAKLGQKGYQELADYMDTECTATAIRRRIEKLQEVGTKDASESSPPLTPNQSGKSSRGQTSALVSRTTIDGAVGPSTPTAKKRKVVAQDHSEDEDEDSTYGSPTKRLKAGKTEKIKLEPNNDAAEHYV</sequence>
<organism evidence="2 3">
    <name type="scientific">Blastomyces parvus</name>
    <dbReference type="NCBI Taxonomy" id="2060905"/>
    <lineage>
        <taxon>Eukaryota</taxon>
        <taxon>Fungi</taxon>
        <taxon>Dikarya</taxon>
        <taxon>Ascomycota</taxon>
        <taxon>Pezizomycotina</taxon>
        <taxon>Eurotiomycetes</taxon>
        <taxon>Eurotiomycetidae</taxon>
        <taxon>Onygenales</taxon>
        <taxon>Ajellomycetaceae</taxon>
        <taxon>Blastomyces</taxon>
    </lineage>
</organism>
<evidence type="ECO:0000256" key="1">
    <source>
        <dbReference type="SAM" id="MobiDB-lite"/>
    </source>
</evidence>
<name>A0A2B7XBD6_9EURO</name>
<dbReference type="AlphaFoldDB" id="A0A2B7XBD6"/>
<feature type="region of interest" description="Disordered" evidence="1">
    <location>
        <begin position="52"/>
        <end position="147"/>
    </location>
</feature>
<dbReference type="EMBL" id="PDNC01000025">
    <property type="protein sequence ID" value="PGH06042.1"/>
    <property type="molecule type" value="Genomic_DNA"/>
</dbReference>
<gene>
    <name evidence="2" type="ORF">GX51_02633</name>
</gene>
<dbReference type="STRING" id="2060905.A0A2B7XBD6"/>
<feature type="compositionally biased region" description="Basic and acidic residues" evidence="1">
    <location>
        <begin position="129"/>
        <end position="147"/>
    </location>
</feature>
<reference evidence="2 3" key="1">
    <citation type="submission" date="2017-10" db="EMBL/GenBank/DDBJ databases">
        <title>Comparative genomics in systemic dimorphic fungi from Ajellomycetaceae.</title>
        <authorList>
            <person name="Munoz J.F."/>
            <person name="Mcewen J.G."/>
            <person name="Clay O.K."/>
            <person name="Cuomo C.A."/>
        </authorList>
    </citation>
    <scope>NUCLEOTIDE SEQUENCE [LARGE SCALE GENOMIC DNA]</scope>
    <source>
        <strain evidence="2 3">UAMH130</strain>
    </source>
</reference>
<dbReference type="Proteomes" id="UP000224080">
    <property type="component" value="Unassembled WGS sequence"/>
</dbReference>
<dbReference type="OrthoDB" id="5418867at2759"/>
<proteinExistence type="predicted"/>
<keyword evidence="3" id="KW-1185">Reference proteome</keyword>
<comment type="caution">
    <text evidence="2">The sequence shown here is derived from an EMBL/GenBank/DDBJ whole genome shotgun (WGS) entry which is preliminary data.</text>
</comment>
<evidence type="ECO:0000313" key="2">
    <source>
        <dbReference type="EMBL" id="PGH06042.1"/>
    </source>
</evidence>